<dbReference type="Proteomes" id="UP000199612">
    <property type="component" value="Unassembled WGS sequence"/>
</dbReference>
<proteinExistence type="predicted"/>
<feature type="domain" description="YdhG-like" evidence="1">
    <location>
        <begin position="19"/>
        <end position="113"/>
    </location>
</feature>
<dbReference type="STRING" id="753702.SAMN04488102_104198"/>
<keyword evidence="3" id="KW-1185">Reference proteome</keyword>
<reference evidence="3" key="1">
    <citation type="submission" date="2016-10" db="EMBL/GenBank/DDBJ databases">
        <authorList>
            <person name="Varghese N."/>
            <person name="Submissions S."/>
        </authorList>
    </citation>
    <scope>NUCLEOTIDE SEQUENCE [LARGE SCALE GENOMIC DNA]</scope>
    <source>
        <strain evidence="3">DSM 23664</strain>
    </source>
</reference>
<name>A0A1I1HU77_9LACT</name>
<dbReference type="SUPFAM" id="SSF159888">
    <property type="entry name" value="YdhG-like"/>
    <property type="match status" value="1"/>
</dbReference>
<dbReference type="EMBL" id="FOLT01000004">
    <property type="protein sequence ID" value="SFC27456.1"/>
    <property type="molecule type" value="Genomic_DNA"/>
</dbReference>
<dbReference type="Gene3D" id="3.90.1150.200">
    <property type="match status" value="1"/>
</dbReference>
<dbReference type="AlphaFoldDB" id="A0A1I1HU77"/>
<evidence type="ECO:0000259" key="1">
    <source>
        <dbReference type="Pfam" id="PF08818"/>
    </source>
</evidence>
<evidence type="ECO:0000313" key="3">
    <source>
        <dbReference type="Proteomes" id="UP000199612"/>
    </source>
</evidence>
<evidence type="ECO:0000313" key="2">
    <source>
        <dbReference type="EMBL" id="SFC27456.1"/>
    </source>
</evidence>
<protein>
    <recommendedName>
        <fullName evidence="1">YdhG-like domain-containing protein</fullName>
    </recommendedName>
</protein>
<sequence length="125" mass="14858">MNLETFEDYLDTIDDEEMKQKVAAIHQHVEKEFPDLGKRIAWNQPMYTDHDTFIIAFSAAKNHISVAPEKAALRRFKEKIDGSDYDLLKETFKIKRKQPVNYDLLDDMIRFNIEDKKDCGTFWRK</sequence>
<dbReference type="Pfam" id="PF08818">
    <property type="entry name" value="DUF1801"/>
    <property type="match status" value="1"/>
</dbReference>
<accession>A0A1I1HU77</accession>
<gene>
    <name evidence="2" type="ORF">SAMN04488102_104198</name>
</gene>
<dbReference type="InterPro" id="IPR014922">
    <property type="entry name" value="YdhG-like"/>
</dbReference>
<organism evidence="2 3">
    <name type="scientific">Alkalibacterium subtropicum</name>
    <dbReference type="NCBI Taxonomy" id="753702"/>
    <lineage>
        <taxon>Bacteria</taxon>
        <taxon>Bacillati</taxon>
        <taxon>Bacillota</taxon>
        <taxon>Bacilli</taxon>
        <taxon>Lactobacillales</taxon>
        <taxon>Carnobacteriaceae</taxon>
        <taxon>Alkalibacterium</taxon>
    </lineage>
</organism>